<feature type="transmembrane region" description="Helical" evidence="1">
    <location>
        <begin position="66"/>
        <end position="87"/>
    </location>
</feature>
<protein>
    <submittedName>
        <fullName evidence="2">Uncharacterized protein</fullName>
    </submittedName>
</protein>
<gene>
    <name evidence="2" type="ORF">F4553_002502</name>
</gene>
<reference evidence="2 3" key="1">
    <citation type="submission" date="2020-08" db="EMBL/GenBank/DDBJ databases">
        <title>Sequencing the genomes of 1000 actinobacteria strains.</title>
        <authorList>
            <person name="Klenk H.-P."/>
        </authorList>
    </citation>
    <scope>NUCLEOTIDE SEQUENCE [LARGE SCALE GENOMIC DNA]</scope>
    <source>
        <strain evidence="2 3">DSM 45362</strain>
    </source>
</reference>
<evidence type="ECO:0000313" key="3">
    <source>
        <dbReference type="Proteomes" id="UP000587527"/>
    </source>
</evidence>
<keyword evidence="3" id="KW-1185">Reference proteome</keyword>
<proteinExistence type="predicted"/>
<keyword evidence="1" id="KW-0812">Transmembrane</keyword>
<evidence type="ECO:0000256" key="1">
    <source>
        <dbReference type="SAM" id="Phobius"/>
    </source>
</evidence>
<name>A0A841BQA8_9ACTN</name>
<sequence length="132" mass="13938">MAEQTGTAERERDGTAERRGTRAFDVAADVAKHLVTLSAAIVALTITFSTEILAGQVSDAERLIAGVAWGLYFISILGGVWLLYAVSGSVDAIERGTSRSIYDANTAIPMGVQQVSFVLALLATVLFGFVSI</sequence>
<dbReference type="Proteomes" id="UP000587527">
    <property type="component" value="Unassembled WGS sequence"/>
</dbReference>
<keyword evidence="1" id="KW-1133">Transmembrane helix</keyword>
<evidence type="ECO:0000313" key="2">
    <source>
        <dbReference type="EMBL" id="MBB5869123.1"/>
    </source>
</evidence>
<dbReference type="EMBL" id="JACHMN010000002">
    <property type="protein sequence ID" value="MBB5869123.1"/>
    <property type="molecule type" value="Genomic_DNA"/>
</dbReference>
<keyword evidence="1" id="KW-0472">Membrane</keyword>
<feature type="transmembrane region" description="Helical" evidence="1">
    <location>
        <begin position="34"/>
        <end position="54"/>
    </location>
</feature>
<dbReference type="AlphaFoldDB" id="A0A841BQA8"/>
<organism evidence="2 3">
    <name type="scientific">Allocatelliglobosispora scoriae</name>
    <dbReference type="NCBI Taxonomy" id="643052"/>
    <lineage>
        <taxon>Bacteria</taxon>
        <taxon>Bacillati</taxon>
        <taxon>Actinomycetota</taxon>
        <taxon>Actinomycetes</taxon>
        <taxon>Micromonosporales</taxon>
        <taxon>Micromonosporaceae</taxon>
        <taxon>Allocatelliglobosispora</taxon>
    </lineage>
</organism>
<comment type="caution">
    <text evidence="2">The sequence shown here is derived from an EMBL/GenBank/DDBJ whole genome shotgun (WGS) entry which is preliminary data.</text>
</comment>
<accession>A0A841BQA8</accession>
<dbReference type="RefSeq" id="WP_184835535.1">
    <property type="nucleotide sequence ID" value="NZ_JACHMN010000002.1"/>
</dbReference>
<feature type="transmembrane region" description="Helical" evidence="1">
    <location>
        <begin position="107"/>
        <end position="130"/>
    </location>
</feature>